<accession>A0A397JS41</accession>
<proteinExistence type="predicted"/>
<dbReference type="AlphaFoldDB" id="A0A397JS41"/>
<dbReference type="Proteomes" id="UP000266861">
    <property type="component" value="Unassembled WGS sequence"/>
</dbReference>
<organism evidence="1 2">
    <name type="scientific">Diversispora epigaea</name>
    <dbReference type="NCBI Taxonomy" id="1348612"/>
    <lineage>
        <taxon>Eukaryota</taxon>
        <taxon>Fungi</taxon>
        <taxon>Fungi incertae sedis</taxon>
        <taxon>Mucoromycota</taxon>
        <taxon>Glomeromycotina</taxon>
        <taxon>Glomeromycetes</taxon>
        <taxon>Diversisporales</taxon>
        <taxon>Diversisporaceae</taxon>
        <taxon>Diversispora</taxon>
    </lineage>
</organism>
<evidence type="ECO:0000313" key="1">
    <source>
        <dbReference type="EMBL" id="RHZ89708.1"/>
    </source>
</evidence>
<protein>
    <submittedName>
        <fullName evidence="1">Uncharacterized protein</fullName>
    </submittedName>
</protein>
<keyword evidence="2" id="KW-1185">Reference proteome</keyword>
<comment type="caution">
    <text evidence="1">The sequence shown here is derived from an EMBL/GenBank/DDBJ whole genome shotgun (WGS) entry which is preliminary data.</text>
</comment>
<dbReference type="EMBL" id="PQFF01000010">
    <property type="protein sequence ID" value="RHZ89708.1"/>
    <property type="molecule type" value="Genomic_DNA"/>
</dbReference>
<reference evidence="1 2" key="1">
    <citation type="submission" date="2018-08" db="EMBL/GenBank/DDBJ databases">
        <title>Genome and evolution of the arbuscular mycorrhizal fungus Diversispora epigaea (formerly Glomus versiforme) and its bacterial endosymbionts.</title>
        <authorList>
            <person name="Sun X."/>
            <person name="Fei Z."/>
            <person name="Harrison M."/>
        </authorList>
    </citation>
    <scope>NUCLEOTIDE SEQUENCE [LARGE SCALE GENOMIC DNA]</scope>
    <source>
        <strain evidence="1 2">IT104</strain>
    </source>
</reference>
<evidence type="ECO:0000313" key="2">
    <source>
        <dbReference type="Proteomes" id="UP000266861"/>
    </source>
</evidence>
<name>A0A397JS41_9GLOM</name>
<gene>
    <name evidence="1" type="ORF">Glove_12g23</name>
</gene>
<sequence>MIESNICINIALATWTLFKEIFDRGMAERNLTFDEMCIRVGVSKILFVASSSTSTSHHVEMSCGNWHHHIQ</sequence>